<dbReference type="FunFam" id="2.10.25.10:FF:000277">
    <property type="entry name" value="Thrombospondin 4"/>
    <property type="match status" value="1"/>
</dbReference>
<dbReference type="InterPro" id="IPR000742">
    <property type="entry name" value="EGF"/>
</dbReference>
<dbReference type="GO" id="GO:0051781">
    <property type="term" value="P:positive regulation of cell division"/>
    <property type="evidence" value="ECO:0007669"/>
    <property type="project" value="UniProtKB-KW"/>
</dbReference>
<evidence type="ECO:0000256" key="4">
    <source>
        <dbReference type="ARBA" id="ARBA00009456"/>
    </source>
</evidence>
<feature type="signal peptide" evidence="23">
    <location>
        <begin position="1"/>
        <end position="20"/>
    </location>
</feature>
<dbReference type="InterPro" id="IPR017897">
    <property type="entry name" value="Thrombospondin_3_rpt"/>
</dbReference>
<evidence type="ECO:0000256" key="23">
    <source>
        <dbReference type="SAM" id="SignalP"/>
    </source>
</evidence>
<evidence type="ECO:0000256" key="15">
    <source>
        <dbReference type="ARBA" id="ARBA00023157"/>
    </source>
</evidence>
<dbReference type="GO" id="GO:0008083">
    <property type="term" value="F:growth factor activity"/>
    <property type="evidence" value="ECO:0007669"/>
    <property type="project" value="UniProtKB-KW"/>
</dbReference>
<dbReference type="InterPro" id="IPR028974">
    <property type="entry name" value="TSP_type-3_rpt"/>
</dbReference>
<gene>
    <name evidence="26 28" type="primary">LOC109045955</name>
</gene>
<dbReference type="InterPro" id="IPR048287">
    <property type="entry name" value="TSPN-like_N"/>
</dbReference>
<dbReference type="SMR" id="A0A8C1QNC8"/>
<dbReference type="PROSITE" id="PS01186">
    <property type="entry name" value="EGF_2"/>
    <property type="match status" value="1"/>
</dbReference>
<feature type="domain" description="EGF-like" evidence="24">
    <location>
        <begin position="410"/>
        <end position="452"/>
    </location>
</feature>
<dbReference type="Pfam" id="PF05735">
    <property type="entry name" value="TSP_C"/>
    <property type="match status" value="1"/>
</dbReference>
<evidence type="ECO:0000256" key="22">
    <source>
        <dbReference type="SAM" id="MobiDB-lite"/>
    </source>
</evidence>
<evidence type="ECO:0000259" key="24">
    <source>
        <dbReference type="PROSITE" id="PS50026"/>
    </source>
</evidence>
<dbReference type="FunFam" id="2.60.120.200:FF:000123">
    <property type="entry name" value="Thrombospondin 4"/>
    <property type="match status" value="1"/>
</dbReference>
<dbReference type="PROSITE" id="PS01187">
    <property type="entry name" value="EGF_CA"/>
    <property type="match status" value="1"/>
</dbReference>
<dbReference type="GO" id="GO:0007155">
    <property type="term" value="P:cell adhesion"/>
    <property type="evidence" value="ECO:0007669"/>
    <property type="project" value="UniProtKB-KW"/>
</dbReference>
<evidence type="ECO:0000256" key="8">
    <source>
        <dbReference type="ARBA" id="ARBA00022729"/>
    </source>
</evidence>
<feature type="domain" description="EGF-like" evidence="24">
    <location>
        <begin position="313"/>
        <end position="350"/>
    </location>
</feature>
<dbReference type="RefSeq" id="XP_042603640.1">
    <property type="nucleotide sequence ID" value="XM_042747706.1"/>
</dbReference>
<evidence type="ECO:0000313" key="26">
    <source>
        <dbReference type="Ensembl" id="ENSCCRP00010052582.1"/>
    </source>
</evidence>
<proteinExistence type="inferred from homology"/>
<evidence type="ECO:0000313" key="27">
    <source>
        <dbReference type="Proteomes" id="UP000694427"/>
    </source>
</evidence>
<dbReference type="SMART" id="SM00181">
    <property type="entry name" value="EGF"/>
    <property type="match status" value="4"/>
</dbReference>
<protein>
    <submittedName>
        <fullName evidence="26">Thrombospondin 4b</fullName>
    </submittedName>
    <submittedName>
        <fullName evidence="28">Thrombospondin-4-B</fullName>
    </submittedName>
</protein>
<dbReference type="GeneID" id="109045955"/>
<dbReference type="Gene3D" id="1.20.5.10">
    <property type="match status" value="1"/>
</dbReference>
<dbReference type="Gene3D" id="2.10.25.10">
    <property type="entry name" value="Laminin"/>
    <property type="match status" value="4"/>
</dbReference>
<keyword evidence="27" id="KW-1185">Reference proteome</keyword>
<keyword evidence="16" id="KW-0325">Glycoprotein</keyword>
<dbReference type="SMART" id="SM00179">
    <property type="entry name" value="EGF_CA"/>
    <property type="match status" value="2"/>
</dbReference>
<dbReference type="Proteomes" id="UP000694427">
    <property type="component" value="Unplaced"/>
</dbReference>
<dbReference type="InterPro" id="IPR049883">
    <property type="entry name" value="NOTCH1_EGF-like"/>
</dbReference>
<evidence type="ECO:0000256" key="16">
    <source>
        <dbReference type="ARBA" id="ARBA00023180"/>
    </source>
</evidence>
<keyword evidence="7 20" id="KW-0245">EGF-like domain</keyword>
<keyword evidence="10" id="KW-0256">Endoplasmic reticulum</keyword>
<dbReference type="FunFam" id="2.10.25.10:FF:000027">
    <property type="entry name" value="Thrombospondin 3"/>
    <property type="match status" value="1"/>
</dbReference>
<dbReference type="FunFam" id="4.10.1080.10:FF:000001">
    <property type="entry name" value="Thrombospondin 3"/>
    <property type="match status" value="1"/>
</dbReference>
<reference evidence="26" key="2">
    <citation type="submission" date="2025-05" db="UniProtKB">
        <authorList>
            <consortium name="Ensembl"/>
        </authorList>
    </citation>
    <scope>IDENTIFICATION</scope>
</reference>
<accession>A0A8C1QNC8</accession>
<dbReference type="Pfam" id="PF11598">
    <property type="entry name" value="COMP"/>
    <property type="match status" value="1"/>
</dbReference>
<dbReference type="GO" id="GO:0005576">
    <property type="term" value="C:extracellular region"/>
    <property type="evidence" value="ECO:0007669"/>
    <property type="project" value="InterPro"/>
</dbReference>
<dbReference type="AlphaFoldDB" id="A0A8C1QNC8"/>
<keyword evidence="11 21" id="KW-0106">Calcium</keyword>
<dbReference type="FunFam" id="1.20.5.10:FF:000001">
    <property type="entry name" value="thrombospondin-3 isoform X2"/>
    <property type="match status" value="1"/>
</dbReference>
<evidence type="ECO:0000256" key="17">
    <source>
        <dbReference type="ARBA" id="ARBA00023230"/>
    </source>
</evidence>
<dbReference type="PANTHER" id="PTHR10199">
    <property type="entry name" value="THROMBOSPONDIN"/>
    <property type="match status" value="1"/>
</dbReference>
<keyword evidence="15" id="KW-1015">Disulfide bond</keyword>
<keyword evidence="12" id="KW-0130">Cell adhesion</keyword>
<keyword evidence="8 23" id="KW-0732">Signal</keyword>
<evidence type="ECO:0000256" key="14">
    <source>
        <dbReference type="ARBA" id="ARBA00023030"/>
    </source>
</evidence>
<dbReference type="Gene3D" id="4.10.1080.10">
    <property type="entry name" value="TSP type-3 repeat"/>
    <property type="match status" value="2"/>
</dbReference>
<evidence type="ECO:0000256" key="20">
    <source>
        <dbReference type="PROSITE-ProRule" id="PRU00076"/>
    </source>
</evidence>
<dbReference type="FunFam" id="4.10.1080.10:FF:000004">
    <property type="entry name" value="Cartilage oligomeric matrix protein"/>
    <property type="match status" value="1"/>
</dbReference>
<feature type="compositionally biased region" description="Acidic residues" evidence="22">
    <location>
        <begin position="650"/>
        <end position="661"/>
    </location>
</feature>
<dbReference type="InterPro" id="IPR001881">
    <property type="entry name" value="EGF-like_Ca-bd_dom"/>
</dbReference>
<dbReference type="Gene3D" id="2.60.120.200">
    <property type="match status" value="2"/>
</dbReference>
<dbReference type="FunFam" id="2.10.25.10:FF:000025">
    <property type="entry name" value="Thrombospondin 3"/>
    <property type="match status" value="1"/>
</dbReference>
<dbReference type="SUPFAM" id="SSF103647">
    <property type="entry name" value="TSP type-3 repeat"/>
    <property type="match status" value="3"/>
</dbReference>
<comment type="caution">
    <text evidence="20">Lacks conserved residue(s) required for the propagation of feature annotation.</text>
</comment>
<evidence type="ECO:0000256" key="6">
    <source>
        <dbReference type="ARBA" id="ARBA00022530"/>
    </source>
</evidence>
<evidence type="ECO:0000256" key="21">
    <source>
        <dbReference type="PROSITE-ProRule" id="PRU00634"/>
    </source>
</evidence>
<keyword evidence="13" id="KW-0703">Sarcoplasmic reticulum</keyword>
<evidence type="ECO:0000313" key="28">
    <source>
        <dbReference type="RefSeq" id="XP_042603640.1"/>
    </source>
</evidence>
<evidence type="ECO:0000256" key="5">
    <source>
        <dbReference type="ARBA" id="ARBA00022525"/>
    </source>
</evidence>
<feature type="repeat" description="TSP type-3" evidence="21">
    <location>
        <begin position="545"/>
        <end position="580"/>
    </location>
</feature>
<dbReference type="GO" id="GO:0005509">
    <property type="term" value="F:calcium ion binding"/>
    <property type="evidence" value="ECO:0007669"/>
    <property type="project" value="UniProtKB-UniRule"/>
</dbReference>
<dbReference type="SUPFAM" id="SSF49899">
    <property type="entry name" value="Concanavalin A-like lectins/glucanases"/>
    <property type="match status" value="2"/>
</dbReference>
<evidence type="ECO:0000256" key="9">
    <source>
        <dbReference type="ARBA" id="ARBA00022737"/>
    </source>
</evidence>
<feature type="domain" description="TSP C-terminal" evidence="25">
    <location>
        <begin position="721"/>
        <end position="935"/>
    </location>
</feature>
<evidence type="ECO:0000256" key="11">
    <source>
        <dbReference type="ARBA" id="ARBA00022837"/>
    </source>
</evidence>
<dbReference type="FunFam" id="2.60.120.200:FF:000002">
    <property type="entry name" value="Thrombospondin 3"/>
    <property type="match status" value="1"/>
</dbReference>
<dbReference type="InterPro" id="IPR008859">
    <property type="entry name" value="Thrombospondin_C"/>
</dbReference>
<comment type="similarity">
    <text evidence="4">Belongs to the thrombospondin family.</text>
</comment>
<name>A0A8C1QNC8_CYPCA</name>
<keyword evidence="5" id="KW-0964">Secreted</keyword>
<sequence>MTGTMHLLAAVSLILTFSSASTESTVYNLLTSPDCLPDLLHGGLAEQGVTELFILTTFRLQPRTGNTIFSLYNPQDNSKYFEFSVLGKLNKATLRYLRRDGRMSTVTFNNLKLADGEKHRLLFHLKGLEVGQPGGFPHNQGVLPVPGVELHLDCRLVETLRDLPAVFNGLNNHQGVELKTMQGKAQEGLEELKLAYGDSMENVASLQDCHTHQSDSVQTLGLNTKQLTNQMLELTKVINELKDVLIQQVKETSFLRNTISECQACGLGGTEVVKPKCTPRVCFRDDMCIETAEGVECGPCPDGYTGDGYSCDDVDECQFNPCFPGVRCVNMAPGFRCEACPLGFTGKPLEGVGVAYAQTHKQVCDDIDECKGPDNGGCTPNSICVNSVGSYQCGRCKTGFTGDQIRGCKPEKSCGNRLQNPCDPNAQCIEEKDGTITCQCGIGWAGNGYLCGKDTDIDGYPDEKLRCRDPTCRKDNCVTVPNSGQEDADGDGKGDACDPDADGDGIPNEQDNCWLTPNINQLNSDKDSHGNACDNCIRVDNPDQRDTDSDGLGDACDDDMDGDGLKNFLDNCPRVKNRDQLDRDGDGVGDACDSCPDIQNPNQSDIDNDLVGDSCDTNQDSDGDGHQDSKDNCPLVINSSQLDTDKDGLGDECDDDDDNDGIPDTLPPGPDNCRLVPNPEQIDDNNDGVGDICESDFDQDKVIDRIDNCPENAEITLTDFRAYQTVVLDPEGDAQIDPNWVVLNQGMEIVQTMNSDPGLAVGYTAFSGVDFEGTFHVNTVTDDDYAGFIFGYQDSSSFYVVMWKQTEQTYWQATPFRAVAEPGIQLKAVKSNTGPGEHLRNSLWHTGDTNDQVRLLWKDPRNVGWKDRVSYRWYLQHRPQVGYIRVRFYEGSELVADSGVTIDTTMRGGRLGVFCFSQENIIWSNLKYRCNDTIPEDFQEFSTLHGMEPL</sequence>
<evidence type="ECO:0000256" key="19">
    <source>
        <dbReference type="ARBA" id="ARBA00038536"/>
    </source>
</evidence>
<evidence type="ECO:0000259" key="25">
    <source>
        <dbReference type="PROSITE" id="PS51236"/>
    </source>
</evidence>
<dbReference type="PROSITE" id="PS51234">
    <property type="entry name" value="TSP3"/>
    <property type="match status" value="3"/>
</dbReference>
<comment type="subcellular location">
    <subcellularLocation>
        <location evidence="1">Endoplasmic reticulum</location>
    </subcellularLocation>
    <subcellularLocation>
        <location evidence="2">Sarcoplasmic reticulum</location>
    </subcellularLocation>
    <subcellularLocation>
        <location evidence="3">Secreted</location>
        <location evidence="3">Extracellular space</location>
        <location evidence="3">Extracellular matrix</location>
    </subcellularLocation>
</comment>
<evidence type="ECO:0000256" key="13">
    <source>
        <dbReference type="ARBA" id="ARBA00022951"/>
    </source>
</evidence>
<dbReference type="InterPro" id="IPR046970">
    <property type="entry name" value="TSP/COMP_CC_sf"/>
</dbReference>
<dbReference type="InterPro" id="IPR018097">
    <property type="entry name" value="EGF_Ca-bd_CS"/>
</dbReference>
<keyword evidence="18" id="KW-0497">Mitogen</keyword>
<evidence type="ECO:0000256" key="10">
    <source>
        <dbReference type="ARBA" id="ARBA00022824"/>
    </source>
</evidence>
<organism evidence="26 27">
    <name type="scientific">Cyprinus carpio</name>
    <name type="common">Common carp</name>
    <dbReference type="NCBI Taxonomy" id="7962"/>
    <lineage>
        <taxon>Eukaryota</taxon>
        <taxon>Metazoa</taxon>
        <taxon>Chordata</taxon>
        <taxon>Craniata</taxon>
        <taxon>Vertebrata</taxon>
        <taxon>Euteleostomi</taxon>
        <taxon>Actinopterygii</taxon>
        <taxon>Neopterygii</taxon>
        <taxon>Teleostei</taxon>
        <taxon>Ostariophysi</taxon>
        <taxon>Cypriniformes</taxon>
        <taxon>Cyprinidae</taxon>
        <taxon>Cyprininae</taxon>
        <taxon>Cyprinus</taxon>
    </lineage>
</organism>
<evidence type="ECO:0000256" key="1">
    <source>
        <dbReference type="ARBA" id="ARBA00004240"/>
    </source>
</evidence>
<dbReference type="FunFam" id="2.10.25.10:FF:000170">
    <property type="entry name" value="thrombospondin-3 isoform X1"/>
    <property type="match status" value="1"/>
</dbReference>
<evidence type="ECO:0000256" key="18">
    <source>
        <dbReference type="ARBA" id="ARBA00023246"/>
    </source>
</evidence>
<evidence type="ECO:0000256" key="7">
    <source>
        <dbReference type="ARBA" id="ARBA00022536"/>
    </source>
</evidence>
<dbReference type="SUPFAM" id="SSF57196">
    <property type="entry name" value="EGF/Laminin"/>
    <property type="match status" value="1"/>
</dbReference>
<dbReference type="Proteomes" id="UP001155660">
    <property type="component" value="Chromosome B21"/>
</dbReference>
<feature type="chain" id="PRO_5044676341" evidence="23">
    <location>
        <begin position="21"/>
        <end position="950"/>
    </location>
</feature>
<dbReference type="InterPro" id="IPR024665">
    <property type="entry name" value="TSP/COMP_CC"/>
</dbReference>
<dbReference type="InterPro" id="IPR013320">
    <property type="entry name" value="ConA-like_dom_sf"/>
</dbReference>
<dbReference type="SUPFAM" id="SSF58006">
    <property type="entry name" value="Assembly domain of cartilage oligomeric matrix protein"/>
    <property type="match status" value="1"/>
</dbReference>
<feature type="repeat" description="TSP type-3" evidence="21">
    <location>
        <begin position="682"/>
        <end position="717"/>
    </location>
</feature>
<dbReference type="InterPro" id="IPR003367">
    <property type="entry name" value="Thrombospondin_3-like_rpt"/>
</dbReference>
<dbReference type="PROSITE" id="PS50026">
    <property type="entry name" value="EGF_3"/>
    <property type="match status" value="2"/>
</dbReference>
<keyword evidence="6" id="KW-0272">Extracellular matrix</keyword>
<dbReference type="Pfam" id="PF07645">
    <property type="entry name" value="EGF_CA"/>
    <property type="match status" value="2"/>
</dbReference>
<feature type="compositionally biased region" description="Basic and acidic residues" evidence="22">
    <location>
        <begin position="576"/>
        <end position="586"/>
    </location>
</feature>
<evidence type="ECO:0000256" key="12">
    <source>
        <dbReference type="ARBA" id="ARBA00022889"/>
    </source>
</evidence>
<keyword evidence="9" id="KW-0677">Repeat</keyword>
<dbReference type="KEGG" id="ccar:109045955"/>
<dbReference type="GO" id="GO:0006986">
    <property type="term" value="P:response to unfolded protein"/>
    <property type="evidence" value="ECO:0007669"/>
    <property type="project" value="UniProtKB-KW"/>
</dbReference>
<comment type="subunit">
    <text evidence="19">Homotrimer; disulfide-linked.</text>
</comment>
<dbReference type="GO" id="GO:0016529">
    <property type="term" value="C:sarcoplasmic reticulum"/>
    <property type="evidence" value="ECO:0007669"/>
    <property type="project" value="UniProtKB-SubCell"/>
</dbReference>
<feature type="region of interest" description="Disordered" evidence="22">
    <location>
        <begin position="483"/>
        <end position="502"/>
    </location>
</feature>
<evidence type="ECO:0000256" key="3">
    <source>
        <dbReference type="ARBA" id="ARBA00004498"/>
    </source>
</evidence>
<reference evidence="28" key="1">
    <citation type="submission" date="2025-04" db="UniProtKB">
        <authorList>
            <consortium name="RefSeq"/>
        </authorList>
    </citation>
    <scope>IDENTIFICATION</scope>
    <source>
        <tissue evidence="28">Muscle</tissue>
    </source>
</reference>
<dbReference type="CDD" id="cd00054">
    <property type="entry name" value="EGF_CA"/>
    <property type="match status" value="2"/>
</dbReference>
<dbReference type="PROSITE" id="PS51236">
    <property type="entry name" value="TSP_CTER"/>
    <property type="match status" value="1"/>
</dbReference>
<feature type="region of interest" description="Disordered" evidence="22">
    <location>
        <begin position="575"/>
        <end position="673"/>
    </location>
</feature>
<dbReference type="SMART" id="SM00210">
    <property type="entry name" value="TSPN"/>
    <property type="match status" value="1"/>
</dbReference>
<dbReference type="PANTHER" id="PTHR10199:SF92">
    <property type="entry name" value="THROMBOSPONDIN-4"/>
    <property type="match status" value="1"/>
</dbReference>
<dbReference type="OrthoDB" id="14563at2759"/>
<keyword evidence="14" id="KW-0339">Growth factor</keyword>
<feature type="repeat" description="TSP type-3" evidence="21">
    <location>
        <begin position="486"/>
        <end position="521"/>
    </location>
</feature>
<keyword evidence="17" id="KW-0834">Unfolded protein response</keyword>
<dbReference type="Ensembl" id="ENSCCRT00010057655.1">
    <property type="protein sequence ID" value="ENSCCRP00010052582.1"/>
    <property type="gene ID" value="ENSCCRG00010021800.1"/>
</dbReference>
<dbReference type="Pfam" id="PF02412">
    <property type="entry name" value="TSP_3"/>
    <property type="match status" value="5"/>
</dbReference>
<evidence type="ECO:0000256" key="2">
    <source>
        <dbReference type="ARBA" id="ARBA00004369"/>
    </source>
</evidence>